<protein>
    <submittedName>
        <fullName evidence="1">Membrane protein</fullName>
    </submittedName>
</protein>
<dbReference type="RefSeq" id="WP_307337984.1">
    <property type="nucleotide sequence ID" value="NZ_JAUSUQ010000005.1"/>
</dbReference>
<sequence>MDADNFELMLRFSEQTEKIEMSKIWNTVSAYIAKVKEKVQWEKHKEDKLAWKEGILYVNGLAINREN</sequence>
<reference evidence="1 2" key="1">
    <citation type="submission" date="2023-07" db="EMBL/GenBank/DDBJ databases">
        <title>Genomic Encyclopedia of Type Strains, Phase IV (KMG-IV): sequencing the most valuable type-strain genomes for metagenomic binning, comparative biology and taxonomic classification.</title>
        <authorList>
            <person name="Goeker M."/>
        </authorList>
    </citation>
    <scope>NUCLEOTIDE SEQUENCE [LARGE SCALE GENOMIC DNA]</scope>
    <source>
        <strain evidence="1 2">DSM 17740</strain>
    </source>
</reference>
<evidence type="ECO:0000313" key="1">
    <source>
        <dbReference type="EMBL" id="MDQ0338890.1"/>
    </source>
</evidence>
<organism evidence="1 2">
    <name type="scientific">Caldalkalibacillus uzonensis</name>
    <dbReference type="NCBI Taxonomy" id="353224"/>
    <lineage>
        <taxon>Bacteria</taxon>
        <taxon>Bacillati</taxon>
        <taxon>Bacillota</taxon>
        <taxon>Bacilli</taxon>
        <taxon>Bacillales</taxon>
        <taxon>Bacillaceae</taxon>
        <taxon>Caldalkalibacillus</taxon>
    </lineage>
</organism>
<accession>A0ABU0CR38</accession>
<proteinExistence type="predicted"/>
<dbReference type="EMBL" id="JAUSUQ010000005">
    <property type="protein sequence ID" value="MDQ0338890.1"/>
    <property type="molecule type" value="Genomic_DNA"/>
</dbReference>
<comment type="caution">
    <text evidence="1">The sequence shown here is derived from an EMBL/GenBank/DDBJ whole genome shotgun (WGS) entry which is preliminary data.</text>
</comment>
<dbReference type="Proteomes" id="UP001232445">
    <property type="component" value="Unassembled WGS sequence"/>
</dbReference>
<keyword evidence="2" id="KW-1185">Reference proteome</keyword>
<evidence type="ECO:0000313" key="2">
    <source>
        <dbReference type="Proteomes" id="UP001232445"/>
    </source>
</evidence>
<name>A0ABU0CR38_9BACI</name>
<gene>
    <name evidence="1" type="ORF">J2S00_001676</name>
</gene>